<evidence type="ECO:0000313" key="3">
    <source>
        <dbReference type="Proteomes" id="UP001601058"/>
    </source>
</evidence>
<dbReference type="PANTHER" id="PTHR43441:SF12">
    <property type="entry name" value="RIBOSOMAL N-ACETYLTRANSFERASE YDAF-RELATED"/>
    <property type="match status" value="1"/>
</dbReference>
<protein>
    <submittedName>
        <fullName evidence="2">GNAT family N-acetyltransferase</fullName>
        <ecNumber evidence="2">2.3.-.-</ecNumber>
    </submittedName>
</protein>
<reference evidence="2 3" key="1">
    <citation type="submission" date="2024-08" db="EMBL/GenBank/DDBJ databases">
        <title>Two novel Cytobacillus novel species.</title>
        <authorList>
            <person name="Liu G."/>
        </authorList>
    </citation>
    <scope>NUCLEOTIDE SEQUENCE [LARGE SCALE GENOMIC DNA]</scope>
    <source>
        <strain evidence="2 3">FJAT-53684</strain>
    </source>
</reference>
<feature type="domain" description="N-acetyltransferase" evidence="1">
    <location>
        <begin position="24"/>
        <end position="176"/>
    </location>
</feature>
<gene>
    <name evidence="2" type="ORF">ACFYKT_07710</name>
</gene>
<dbReference type="InterPro" id="IPR000182">
    <property type="entry name" value="GNAT_dom"/>
</dbReference>
<organism evidence="2 3">
    <name type="scientific">Cytobacillus mangrovibacter</name>
    <dbReference type="NCBI Taxonomy" id="3299024"/>
    <lineage>
        <taxon>Bacteria</taxon>
        <taxon>Bacillati</taxon>
        <taxon>Bacillota</taxon>
        <taxon>Bacilli</taxon>
        <taxon>Bacillales</taxon>
        <taxon>Bacillaceae</taxon>
        <taxon>Cytobacillus</taxon>
    </lineage>
</organism>
<name>A0ABW6JWI0_9BACI</name>
<dbReference type="Pfam" id="PF13302">
    <property type="entry name" value="Acetyltransf_3"/>
    <property type="match status" value="1"/>
</dbReference>
<accession>A0ABW6JWI0</accession>
<dbReference type="PANTHER" id="PTHR43441">
    <property type="entry name" value="RIBOSOMAL-PROTEIN-SERINE ACETYLTRANSFERASE"/>
    <property type="match status" value="1"/>
</dbReference>
<keyword evidence="2" id="KW-0012">Acyltransferase</keyword>
<dbReference type="Gene3D" id="3.40.630.30">
    <property type="match status" value="1"/>
</dbReference>
<dbReference type="SUPFAM" id="SSF55729">
    <property type="entry name" value="Acyl-CoA N-acyltransferases (Nat)"/>
    <property type="match status" value="1"/>
</dbReference>
<dbReference type="EC" id="2.3.-.-" evidence="2"/>
<dbReference type="RefSeq" id="WP_389217818.1">
    <property type="nucleotide sequence ID" value="NZ_JBIACJ010000003.1"/>
</dbReference>
<comment type="caution">
    <text evidence="2">The sequence shown here is derived from an EMBL/GenBank/DDBJ whole genome shotgun (WGS) entry which is preliminary data.</text>
</comment>
<dbReference type="Proteomes" id="UP001601058">
    <property type="component" value="Unassembled WGS sequence"/>
</dbReference>
<dbReference type="InterPro" id="IPR016181">
    <property type="entry name" value="Acyl_CoA_acyltransferase"/>
</dbReference>
<sequence>MFTLKVDQEIELQLFQLQHAEELYHLIDNNRNHLRKWLPWVDSMSSPIQYHSIIPSWLKQFADNNGFNTGIRYNGVLVGSIGFHQLDWNNKQTSIGYYLAEGFEGNGIMTRSVQSLLNYAFFDLNFNRVEIRCGVGNQKSRAVPERLGFVQEGIIRDGEFLYNHYHDLVVYGMLARDWKSSNY</sequence>
<dbReference type="EMBL" id="JBIACJ010000003">
    <property type="protein sequence ID" value="MFE8696238.1"/>
    <property type="molecule type" value="Genomic_DNA"/>
</dbReference>
<dbReference type="GO" id="GO:0016746">
    <property type="term" value="F:acyltransferase activity"/>
    <property type="evidence" value="ECO:0007669"/>
    <property type="project" value="UniProtKB-KW"/>
</dbReference>
<evidence type="ECO:0000259" key="1">
    <source>
        <dbReference type="PROSITE" id="PS51186"/>
    </source>
</evidence>
<keyword evidence="2" id="KW-0808">Transferase</keyword>
<dbReference type="PROSITE" id="PS51186">
    <property type="entry name" value="GNAT"/>
    <property type="match status" value="1"/>
</dbReference>
<dbReference type="InterPro" id="IPR051908">
    <property type="entry name" value="Ribosomal_N-acetyltransferase"/>
</dbReference>
<keyword evidence="3" id="KW-1185">Reference proteome</keyword>
<evidence type="ECO:0000313" key="2">
    <source>
        <dbReference type="EMBL" id="MFE8696238.1"/>
    </source>
</evidence>
<proteinExistence type="predicted"/>